<organism evidence="7 8">
    <name type="scientific">Nostocoides jenkinsii Ben 74</name>
    <dbReference type="NCBI Taxonomy" id="1193518"/>
    <lineage>
        <taxon>Bacteria</taxon>
        <taxon>Bacillati</taxon>
        <taxon>Actinomycetota</taxon>
        <taxon>Actinomycetes</taxon>
        <taxon>Micrococcales</taxon>
        <taxon>Intrasporangiaceae</taxon>
        <taxon>Nostocoides</taxon>
    </lineage>
</organism>
<sequence length="97" mass="10902">MGTATTRPTKSQQLNFRTTHRQADLLRRAAAASDTTVTDFVLDSAVERAERVLADQRWFGIDQAQWDEFVALLDAPLPSTERFHALKSRPDPFVDGT</sequence>
<proteinExistence type="inferred from homology"/>
<dbReference type="InterPro" id="IPR010985">
    <property type="entry name" value="Ribbon_hlx_hlx"/>
</dbReference>
<dbReference type="GO" id="GO:0006355">
    <property type="term" value="P:regulation of DNA-templated transcription"/>
    <property type="evidence" value="ECO:0007669"/>
    <property type="project" value="InterPro"/>
</dbReference>
<keyword evidence="8" id="KW-1185">Reference proteome</keyword>
<name>A0A077MEU1_9MICO</name>
<keyword evidence="3" id="KW-0805">Transcription regulation</keyword>
<evidence type="ECO:0000313" key="7">
    <source>
        <dbReference type="EMBL" id="CCI53557.1"/>
    </source>
</evidence>
<dbReference type="PANTHER" id="PTHR35401:SF1">
    <property type="entry name" value="CYTOPLASMIC PROTEIN"/>
    <property type="match status" value="1"/>
</dbReference>
<protein>
    <recommendedName>
        <fullName evidence="9">DUF1778 domain-containing protein</fullName>
    </recommendedName>
</protein>
<evidence type="ECO:0000256" key="1">
    <source>
        <dbReference type="ARBA" id="ARBA00022491"/>
    </source>
</evidence>
<dbReference type="AlphaFoldDB" id="A0A077MEU1"/>
<dbReference type="GO" id="GO:0003677">
    <property type="term" value="F:DNA binding"/>
    <property type="evidence" value="ECO:0007669"/>
    <property type="project" value="UniProtKB-KW"/>
</dbReference>
<dbReference type="EMBL" id="CAJC01000153">
    <property type="protein sequence ID" value="CCI53557.1"/>
    <property type="molecule type" value="Genomic_DNA"/>
</dbReference>
<evidence type="ECO:0000256" key="5">
    <source>
        <dbReference type="ARBA" id="ARBA00023163"/>
    </source>
</evidence>
<keyword evidence="4" id="KW-0238">DNA-binding</keyword>
<dbReference type="RefSeq" id="WP_048545826.1">
    <property type="nucleotide sequence ID" value="NZ_HF571038.1"/>
</dbReference>
<dbReference type="PANTHER" id="PTHR35401">
    <property type="entry name" value="COPG FAMILY HELIX-TURN-HELIX PROTEIN-RELATED-RELATED"/>
    <property type="match status" value="1"/>
</dbReference>
<dbReference type="OrthoDB" id="574265at2"/>
<evidence type="ECO:0000256" key="6">
    <source>
        <dbReference type="ARBA" id="ARBA00049988"/>
    </source>
</evidence>
<keyword evidence="2" id="KW-1277">Toxin-antitoxin system</keyword>
<keyword evidence="5" id="KW-0804">Transcription</keyword>
<accession>A0A077MEU1</accession>
<dbReference type="Proteomes" id="UP000035720">
    <property type="component" value="Unassembled WGS sequence"/>
</dbReference>
<keyword evidence="1" id="KW-0678">Repressor</keyword>
<gene>
    <name evidence="7" type="ORF">BN13_420011</name>
</gene>
<dbReference type="STRING" id="1193518.BN13_420011"/>
<dbReference type="InterPro" id="IPR014795">
    <property type="entry name" value="TacA_1-like"/>
</dbReference>
<evidence type="ECO:0000256" key="4">
    <source>
        <dbReference type="ARBA" id="ARBA00023125"/>
    </source>
</evidence>
<comment type="similarity">
    <text evidence="6">Belongs to the TacA antitoxin family.</text>
</comment>
<evidence type="ECO:0000313" key="8">
    <source>
        <dbReference type="Proteomes" id="UP000035720"/>
    </source>
</evidence>
<dbReference type="Gene3D" id="1.20.5.780">
    <property type="entry name" value="Single helix bin"/>
    <property type="match status" value="1"/>
</dbReference>
<comment type="caution">
    <text evidence="7">The sequence shown here is derived from an EMBL/GenBank/DDBJ whole genome shotgun (WGS) entry which is preliminary data.</text>
</comment>
<dbReference type="Pfam" id="PF08681">
    <property type="entry name" value="TacA1"/>
    <property type="match status" value="1"/>
</dbReference>
<evidence type="ECO:0000256" key="3">
    <source>
        <dbReference type="ARBA" id="ARBA00023015"/>
    </source>
</evidence>
<reference evidence="7 8" key="1">
    <citation type="journal article" date="2013" name="ISME J.">
        <title>A metabolic model for members of the genus Tetrasphaera involved in enhanced biological phosphorus removal.</title>
        <authorList>
            <person name="Kristiansen R."/>
            <person name="Nguyen H.T.T."/>
            <person name="Saunders A.M."/>
            <person name="Nielsen J.L."/>
            <person name="Wimmer R."/>
            <person name="Le V.Q."/>
            <person name="McIlroy S.J."/>
            <person name="Petrovski S."/>
            <person name="Seviour R.J."/>
            <person name="Calteau A."/>
            <person name="Nielsen K.L."/>
            <person name="Nielsen P.H."/>
        </authorList>
    </citation>
    <scope>NUCLEOTIDE SEQUENCE [LARGE SCALE GENOMIC DNA]</scope>
    <source>
        <strain evidence="7 8">Ben 74</strain>
    </source>
</reference>
<evidence type="ECO:0000256" key="2">
    <source>
        <dbReference type="ARBA" id="ARBA00022649"/>
    </source>
</evidence>
<dbReference type="SUPFAM" id="SSF47598">
    <property type="entry name" value="Ribbon-helix-helix"/>
    <property type="match status" value="1"/>
</dbReference>
<evidence type="ECO:0008006" key="9">
    <source>
        <dbReference type="Google" id="ProtNLM"/>
    </source>
</evidence>